<dbReference type="Gene3D" id="3.40.50.150">
    <property type="entry name" value="Vaccinia Virus protein VP39"/>
    <property type="match status" value="1"/>
</dbReference>
<feature type="domain" description="Methyltransferase type 12" evidence="1">
    <location>
        <begin position="48"/>
        <end position="140"/>
    </location>
</feature>
<accession>A0A2K1Q2F3</accession>
<dbReference type="CDD" id="cd02440">
    <property type="entry name" value="AdoMet_MTases"/>
    <property type="match status" value="1"/>
</dbReference>
<dbReference type="EMBL" id="NPZB01000001">
    <property type="protein sequence ID" value="PNS09214.1"/>
    <property type="molecule type" value="Genomic_DNA"/>
</dbReference>
<dbReference type="SUPFAM" id="SSF53335">
    <property type="entry name" value="S-adenosyl-L-methionine-dependent methyltransferases"/>
    <property type="match status" value="1"/>
</dbReference>
<comment type="caution">
    <text evidence="2">The sequence shown here is derived from an EMBL/GenBank/DDBJ whole genome shotgun (WGS) entry which is preliminary data.</text>
</comment>
<dbReference type="PANTHER" id="PTHR43861">
    <property type="entry name" value="TRANS-ACONITATE 2-METHYLTRANSFERASE-RELATED"/>
    <property type="match status" value="1"/>
</dbReference>
<dbReference type="Pfam" id="PF08242">
    <property type="entry name" value="Methyltransf_12"/>
    <property type="match status" value="1"/>
</dbReference>
<proteinExistence type="predicted"/>
<dbReference type="GO" id="GO:0008168">
    <property type="term" value="F:methyltransferase activity"/>
    <property type="evidence" value="ECO:0007669"/>
    <property type="project" value="UniProtKB-KW"/>
</dbReference>
<dbReference type="InterPro" id="IPR013217">
    <property type="entry name" value="Methyltransf_12"/>
</dbReference>
<dbReference type="OrthoDB" id="9801609at2"/>
<evidence type="ECO:0000313" key="3">
    <source>
        <dbReference type="Proteomes" id="UP000236220"/>
    </source>
</evidence>
<sequence length="206" mass="22959">MAQITTGIRSILSMPWAYDALQGMLGVTHARKVVCEDYIRAQPGDVVVDIGCGTAEILKFLPENIRYYGFDLSQHYIDSAKRRFAARGQFQCADVTTMGSSDIPPCQVAIAFGVLHHLDDAAAYGLINSLYDRLAHGGRLITVDPVFVSGQAWVAHELIRRDRGQNVRTCEGYMDLVSERFSAKNIQARHDLLRVPYTYAVMSCTR</sequence>
<dbReference type="GO" id="GO:0032259">
    <property type="term" value="P:methylation"/>
    <property type="evidence" value="ECO:0007669"/>
    <property type="project" value="UniProtKB-KW"/>
</dbReference>
<organism evidence="2 3">
    <name type="scientific">Solilutibacter silvestris</name>
    <dbReference type="NCBI Taxonomy" id="1645665"/>
    <lineage>
        <taxon>Bacteria</taxon>
        <taxon>Pseudomonadati</taxon>
        <taxon>Pseudomonadota</taxon>
        <taxon>Gammaproteobacteria</taxon>
        <taxon>Lysobacterales</taxon>
        <taxon>Lysobacteraceae</taxon>
        <taxon>Solilutibacter</taxon>
    </lineage>
</organism>
<protein>
    <submittedName>
        <fullName evidence="2">Methyltransferase domain</fullName>
    </submittedName>
</protein>
<dbReference type="AlphaFoldDB" id="A0A2K1Q2F3"/>
<gene>
    <name evidence="2" type="ORF">Lysil_0843</name>
</gene>
<dbReference type="InterPro" id="IPR029063">
    <property type="entry name" value="SAM-dependent_MTases_sf"/>
</dbReference>
<dbReference type="Proteomes" id="UP000236220">
    <property type="component" value="Unassembled WGS sequence"/>
</dbReference>
<reference evidence="2 3" key="1">
    <citation type="submission" date="2017-08" db="EMBL/GenBank/DDBJ databases">
        <title>Lysobacter sylvestris genome.</title>
        <authorList>
            <person name="Zhang D.-C."/>
            <person name="Albuquerque L."/>
            <person name="Franca L."/>
            <person name="Froufe H.J.C."/>
            <person name="Barroso C."/>
            <person name="Egas C."/>
            <person name="Da Costa M."/>
            <person name="Margesin R."/>
        </authorList>
    </citation>
    <scope>NUCLEOTIDE SEQUENCE [LARGE SCALE GENOMIC DNA]</scope>
    <source>
        <strain evidence="2 3">AM20-91</strain>
    </source>
</reference>
<name>A0A2K1Q2F3_9GAMM</name>
<dbReference type="RefSeq" id="WP_103074288.1">
    <property type="nucleotide sequence ID" value="NZ_NPZB01000001.1"/>
</dbReference>
<evidence type="ECO:0000313" key="2">
    <source>
        <dbReference type="EMBL" id="PNS09214.1"/>
    </source>
</evidence>
<evidence type="ECO:0000259" key="1">
    <source>
        <dbReference type="Pfam" id="PF08242"/>
    </source>
</evidence>
<keyword evidence="3" id="KW-1185">Reference proteome</keyword>
<keyword evidence="2" id="KW-0489">Methyltransferase</keyword>
<keyword evidence="2" id="KW-0808">Transferase</keyword>